<accession>A0A3E2H7P0</accession>
<dbReference type="PANTHER" id="PTHR47585">
    <property type="match status" value="1"/>
</dbReference>
<feature type="non-terminal residue" evidence="3">
    <location>
        <position position="1"/>
    </location>
</feature>
<feature type="non-terminal residue" evidence="3">
    <location>
        <position position="624"/>
    </location>
</feature>
<name>A0A3E2H7P0_SCYLI</name>
<dbReference type="InterPro" id="IPR056362">
    <property type="entry name" value="AtuA-like_ferredoxin_dom"/>
</dbReference>
<evidence type="ECO:0008006" key="5">
    <source>
        <dbReference type="Google" id="ProtNLM"/>
    </source>
</evidence>
<gene>
    <name evidence="3" type="ORF">B7463_g7042</name>
</gene>
<organism evidence="3 4">
    <name type="scientific">Scytalidium lignicola</name>
    <name type="common">Hyphomycete</name>
    <dbReference type="NCBI Taxonomy" id="5539"/>
    <lineage>
        <taxon>Eukaryota</taxon>
        <taxon>Fungi</taxon>
        <taxon>Dikarya</taxon>
        <taxon>Ascomycota</taxon>
        <taxon>Pezizomycotina</taxon>
        <taxon>Leotiomycetes</taxon>
        <taxon>Leotiomycetes incertae sedis</taxon>
        <taxon>Scytalidium</taxon>
    </lineage>
</organism>
<dbReference type="Proteomes" id="UP000258309">
    <property type="component" value="Unassembled WGS sequence"/>
</dbReference>
<feature type="domain" description="AtuA-like ferredoxin-fold" evidence="2">
    <location>
        <begin position="515"/>
        <end position="608"/>
    </location>
</feature>
<comment type="caution">
    <text evidence="3">The sequence shown here is derived from an EMBL/GenBank/DDBJ whole genome shotgun (WGS) entry which is preliminary data.</text>
</comment>
<evidence type="ECO:0000259" key="2">
    <source>
        <dbReference type="Pfam" id="PF23544"/>
    </source>
</evidence>
<dbReference type="Pfam" id="PF07287">
    <property type="entry name" value="AtuA"/>
    <property type="match status" value="1"/>
</dbReference>
<dbReference type="OMA" id="HIVECAA"/>
<dbReference type="PANTHER" id="PTHR47585:SF2">
    <property type="entry name" value="DUF1446 DOMAIN PROTEIN (AFU_ORTHOLOGUE AFUA_6G11420)"/>
    <property type="match status" value="1"/>
</dbReference>
<evidence type="ECO:0000259" key="1">
    <source>
        <dbReference type="Pfam" id="PF07287"/>
    </source>
</evidence>
<protein>
    <recommendedName>
        <fullName evidence="5">DUF1446 domain protein</fullName>
    </recommendedName>
</protein>
<dbReference type="OrthoDB" id="10265871at2759"/>
<sequence length="624" mass="69196">MLFSFGEAYGYFSTEASPPVINRASGSSSDRRSALINLATNYPYDPVDVIIGDWLSEANMTKSAGRLKTGTGLAYEPSFIEALQPALPDLARYGIKVVVNAGASDTKGLYNIVMQLVKESNLPLKVAWISGDSVLDIIQAEQTRGTNFQNIYTGEMLTDWKFQPIYAHAYLGSLGIAKALDVGADIVVCGRVSDASLVIGAAVWWHEWGRDQLKELANALVAGHLIECSTYVCGGNFTGFKSLQPKLCRNIGFPIAEISRSGEVIITKQKNTGGTVSPQTCTSQLLYEIQGPWYFNSDVTAIINNISFQNLSTDRVAVQRIQALPPPRTTKIGITASGGFQAEIHYFIVGLDVEEKAQMLKEQIIYLLQPHLNKFTLLDFSLIGSAAENADSQNGATVDFRILAQAASKEDLRPRFFARPITDCIMQAYPGATFHLDLRTAFPKPIYEYFVTLLPQSSIVHKVHMQDGQTFEIDPPMDDDRQCVTYSEQQPSQDQTLLPPLTDSGILSNTIPGPLGWLVHARSGDKGSNANVGFWVRHEDEYDWLRSLLSSDRMKQLLGKEYNGKRIDRLEFPNIHAIHFLLHDHLDRGVSCTKAYDVLGKNLAEYLRGRYVDLPVKFLNRGKL</sequence>
<evidence type="ECO:0000313" key="4">
    <source>
        <dbReference type="Proteomes" id="UP000258309"/>
    </source>
</evidence>
<evidence type="ECO:0000313" key="3">
    <source>
        <dbReference type="EMBL" id="RFU29291.1"/>
    </source>
</evidence>
<feature type="domain" description="Acyclic terpene utilisation N-terminal" evidence="1">
    <location>
        <begin position="21"/>
        <end position="465"/>
    </location>
</feature>
<reference evidence="3 4" key="1">
    <citation type="submission" date="2018-05" db="EMBL/GenBank/DDBJ databases">
        <title>Draft genome sequence of Scytalidium lignicola DSM 105466, a ubiquitous saprotrophic fungus.</title>
        <authorList>
            <person name="Buettner E."/>
            <person name="Gebauer A.M."/>
            <person name="Hofrichter M."/>
            <person name="Liers C."/>
            <person name="Kellner H."/>
        </authorList>
    </citation>
    <scope>NUCLEOTIDE SEQUENCE [LARGE SCALE GENOMIC DNA]</scope>
    <source>
        <strain evidence="3 4">DSM 105466</strain>
    </source>
</reference>
<proteinExistence type="predicted"/>
<dbReference type="InterPro" id="IPR010839">
    <property type="entry name" value="AtuA_N"/>
</dbReference>
<dbReference type="Pfam" id="PF23544">
    <property type="entry name" value="AtuA_ferredoxin"/>
    <property type="match status" value="1"/>
</dbReference>
<dbReference type="AlphaFoldDB" id="A0A3E2H7P0"/>
<keyword evidence="4" id="KW-1185">Reference proteome</keyword>
<dbReference type="EMBL" id="NCSJ02000133">
    <property type="protein sequence ID" value="RFU29291.1"/>
    <property type="molecule type" value="Genomic_DNA"/>
</dbReference>